<evidence type="ECO:0000313" key="2">
    <source>
        <dbReference type="EMBL" id="XBP65101.1"/>
    </source>
</evidence>
<reference evidence="2" key="1">
    <citation type="submission" date="2024-05" db="EMBL/GenBank/DDBJ databases">
        <authorList>
            <person name="Lahuf A.A."/>
            <person name="Xu Z."/>
            <person name="Al-Helu M.H."/>
            <person name="Li J.-M."/>
        </authorList>
    </citation>
    <scope>NUCLEOTIDE SEQUENCE</scope>
    <source>
        <strain evidence="2">Okra/Iraq-1</strain>
    </source>
</reference>
<gene>
    <name evidence="2" type="primary">ORF2</name>
</gene>
<dbReference type="InterPro" id="IPR027417">
    <property type="entry name" value="P-loop_NTPase"/>
</dbReference>
<dbReference type="SUPFAM" id="SSF52540">
    <property type="entry name" value="P-loop containing nucleoside triphosphate hydrolases"/>
    <property type="match status" value="1"/>
</dbReference>
<dbReference type="InterPro" id="IPR027351">
    <property type="entry name" value="(+)RNA_virus_helicase_core_dom"/>
</dbReference>
<organism evidence="2">
    <name type="scientific">Okra mild mottle virus</name>
    <dbReference type="NCBI Taxonomy" id="3161050"/>
    <lineage>
        <taxon>Viruses</taxon>
        <taxon>Riboviria</taxon>
        <taxon>Orthornavirae</taxon>
        <taxon>Kitrinoviricota</taxon>
        <taxon>Alsuviricetes</taxon>
        <taxon>Tymovirales</taxon>
        <taxon>Betaflexiviridae</taxon>
        <taxon>Quinvirinae</taxon>
        <taxon>Carlavirus</taxon>
    </lineage>
</organism>
<protein>
    <submittedName>
        <fullName evidence="2">Triple gene block protein 1</fullName>
    </submittedName>
</protein>
<dbReference type="PROSITE" id="PS51657">
    <property type="entry name" value="PSRV_HELICASE"/>
    <property type="match status" value="1"/>
</dbReference>
<dbReference type="GO" id="GO:0005524">
    <property type="term" value="F:ATP binding"/>
    <property type="evidence" value="ECO:0007669"/>
    <property type="project" value="InterPro"/>
</dbReference>
<evidence type="ECO:0000259" key="1">
    <source>
        <dbReference type="PROSITE" id="PS51657"/>
    </source>
</evidence>
<feature type="domain" description="(+)RNA virus helicase C-terminal" evidence="1">
    <location>
        <begin position="1"/>
        <end position="231"/>
    </location>
</feature>
<name>A0AAU7LN13_9VIRU</name>
<dbReference type="Pfam" id="PF01443">
    <property type="entry name" value="Viral_helicase1"/>
    <property type="match status" value="1"/>
</dbReference>
<proteinExistence type="predicted"/>
<dbReference type="EMBL" id="PP889574">
    <property type="protein sequence ID" value="XBP65101.1"/>
    <property type="molecule type" value="Genomic_RNA"/>
</dbReference>
<sequence length="231" mass="25746">MNELLTLLSKYNFTRLGHKLGDPIIINCVPGAGKSTLIRELLNTNDCFAAYSTVKADPPNLTGRRIEKLPSDLPSGKLIILDEYQNLNTIPSGIFAAFGDPLQTSHPLNLEATFIATKTHRFGKSTCNLLKALNFTVHSDKDDVVVIENLFEGVLEGTVICFEQEVVQLLRRHSVKFLQPCEFQGDTFEIVTFVTSGIVEDENRSKHLVCLTRHSTKLKVLCPNATYPRQS</sequence>
<accession>A0AAU7LN13</accession>